<organism evidence="2">
    <name type="scientific">Haptophyceae sp. NIES-3900</name>
    <dbReference type="NCBI Taxonomy" id="2748608"/>
    <lineage>
        <taxon>Eukaryota</taxon>
        <taxon>Haptista</taxon>
        <taxon>Haptophyta</taxon>
    </lineage>
</organism>
<keyword evidence="2" id="KW-0150">Chloroplast</keyword>
<feature type="transmembrane region" description="Helical" evidence="1">
    <location>
        <begin position="52"/>
        <end position="73"/>
    </location>
</feature>
<keyword evidence="1" id="KW-1133">Transmembrane helix</keyword>
<keyword evidence="2" id="KW-0934">Plastid</keyword>
<sequence length="80" mass="8742">MSFGFVKILKFFWKFLSISTLILILLQSPKSQGIGGSSIEVQFTQSVGGSKTLILATWISILAFVGLTAYLSLASNSYYL</sequence>
<accession>A0A7R6WD67</accession>
<geneLocation type="chloroplast" evidence="2"/>
<dbReference type="EMBL" id="LC564893">
    <property type="protein sequence ID" value="BCG67705.1"/>
    <property type="molecule type" value="Genomic_DNA"/>
</dbReference>
<name>A0A7R6WD67_9EUKA</name>
<evidence type="ECO:0000313" key="2">
    <source>
        <dbReference type="EMBL" id="BCG67705.1"/>
    </source>
</evidence>
<proteinExistence type="predicted"/>
<reference evidence="2" key="1">
    <citation type="submission" date="2020-06" db="EMBL/GenBank/DDBJ databases">
        <title>Organellar genomes of a novel haptophyte.</title>
        <authorList>
            <person name="Kamikawa R."/>
            <person name="Miyashita H."/>
        </authorList>
    </citation>
    <scope>NUCLEOTIDE SEQUENCE</scope>
    <source>
        <strain evidence="2">NIES-3900</strain>
    </source>
</reference>
<dbReference type="AlphaFoldDB" id="A0A7R6WD67"/>
<gene>
    <name evidence="2" type="primary">secG</name>
</gene>
<evidence type="ECO:0000256" key="1">
    <source>
        <dbReference type="SAM" id="Phobius"/>
    </source>
</evidence>
<protein>
    <submittedName>
        <fullName evidence="2">Preprotein translocase SecG subunit</fullName>
    </submittedName>
</protein>
<keyword evidence="1" id="KW-0812">Transmembrane</keyword>
<keyword evidence="1" id="KW-0472">Membrane</keyword>